<comment type="subcellular location">
    <subcellularLocation>
        <location evidence="1">Cell membrane</location>
        <topology evidence="1">Single-pass membrane protein</topology>
    </subcellularLocation>
    <subcellularLocation>
        <location evidence="7">Cell membrane</location>
        <topology evidence="7">Single-pass type II membrane protein</topology>
    </subcellularLocation>
</comment>
<comment type="similarity">
    <text evidence="2 7">Belongs to the ExbD/TolR family.</text>
</comment>
<evidence type="ECO:0000256" key="5">
    <source>
        <dbReference type="ARBA" id="ARBA00022989"/>
    </source>
</evidence>
<evidence type="ECO:0000256" key="3">
    <source>
        <dbReference type="ARBA" id="ARBA00022475"/>
    </source>
</evidence>
<accession>A0ABX8UYY6</accession>
<sequence length="139" mass="16014">MRQKRQFSYQEISSEENLVNLTPLIDVVFVVLILFILIAPMVEVDRVQLSFFSSELTYPVYENAIATIYVHEDNSIWLNQTRISEAQLMHCLKDLHQKQGNIPLQLFHDKRAQFGVYQSVKNAAELAGFEQLDVIVKSG</sequence>
<keyword evidence="6 8" id="KW-0472">Membrane</keyword>
<dbReference type="PANTHER" id="PTHR30558">
    <property type="entry name" value="EXBD MEMBRANE COMPONENT OF PMF-DRIVEN MACROMOLECULE IMPORT SYSTEM"/>
    <property type="match status" value="1"/>
</dbReference>
<evidence type="ECO:0000256" key="4">
    <source>
        <dbReference type="ARBA" id="ARBA00022692"/>
    </source>
</evidence>
<proteinExistence type="inferred from homology"/>
<keyword evidence="10" id="KW-1185">Reference proteome</keyword>
<name>A0ABX8UYY6_9BACT</name>
<keyword evidence="3" id="KW-1003">Cell membrane</keyword>
<dbReference type="Gene3D" id="3.30.420.270">
    <property type="match status" value="1"/>
</dbReference>
<evidence type="ECO:0000256" key="6">
    <source>
        <dbReference type="ARBA" id="ARBA00023136"/>
    </source>
</evidence>
<dbReference type="InterPro" id="IPR003400">
    <property type="entry name" value="ExbD"/>
</dbReference>
<evidence type="ECO:0000313" key="10">
    <source>
        <dbReference type="Proteomes" id="UP000826014"/>
    </source>
</evidence>
<dbReference type="RefSeq" id="WP_215217380.1">
    <property type="nucleotide sequence ID" value="NZ_CP075587.1"/>
</dbReference>
<evidence type="ECO:0000313" key="9">
    <source>
        <dbReference type="EMBL" id="QYF48139.1"/>
    </source>
</evidence>
<keyword evidence="4 7" id="KW-0812">Transmembrane</keyword>
<organism evidence="9 10">
    <name type="scientific">Candidatus Rhabdochlamydia oedothoracis</name>
    <dbReference type="NCBI Taxonomy" id="2720720"/>
    <lineage>
        <taxon>Bacteria</taxon>
        <taxon>Pseudomonadati</taxon>
        <taxon>Chlamydiota</taxon>
        <taxon>Chlamydiia</taxon>
        <taxon>Parachlamydiales</taxon>
        <taxon>Candidatus Rhabdochlamydiaceae</taxon>
        <taxon>Candidatus Rhabdochlamydia</taxon>
    </lineage>
</organism>
<protein>
    <submittedName>
        <fullName evidence="9">Biopolymer transport protein ExbD/TolR</fullName>
    </submittedName>
</protein>
<evidence type="ECO:0000256" key="8">
    <source>
        <dbReference type="SAM" id="Phobius"/>
    </source>
</evidence>
<keyword evidence="7" id="KW-0813">Transport</keyword>
<keyword evidence="7" id="KW-0653">Protein transport</keyword>
<gene>
    <name evidence="9" type="ORF">RHABOEDO_000242</name>
</gene>
<dbReference type="EMBL" id="CP075587">
    <property type="protein sequence ID" value="QYF48139.1"/>
    <property type="molecule type" value="Genomic_DNA"/>
</dbReference>
<keyword evidence="5 8" id="KW-1133">Transmembrane helix</keyword>
<evidence type="ECO:0000256" key="2">
    <source>
        <dbReference type="ARBA" id="ARBA00005811"/>
    </source>
</evidence>
<reference evidence="9 10" key="1">
    <citation type="journal article" date="2022" name="bioRxiv">
        <title>Ecology and evolution of chlamydial symbionts of arthropods.</title>
        <authorList>
            <person name="Halter T."/>
            <person name="Koestlbacher S."/>
            <person name="Collingro A."/>
            <person name="Sixt B.S."/>
            <person name="Toenshoff E.R."/>
            <person name="Hendrickx F."/>
            <person name="Kostanjsek R."/>
            <person name="Horn M."/>
        </authorList>
    </citation>
    <scope>NUCLEOTIDE SEQUENCE [LARGE SCALE GENOMIC DNA]</scope>
    <source>
        <strain evidence="9">W744xW776</strain>
    </source>
</reference>
<evidence type="ECO:0000256" key="7">
    <source>
        <dbReference type="RuleBase" id="RU003879"/>
    </source>
</evidence>
<evidence type="ECO:0000256" key="1">
    <source>
        <dbReference type="ARBA" id="ARBA00004162"/>
    </source>
</evidence>
<dbReference type="Pfam" id="PF02472">
    <property type="entry name" value="ExbD"/>
    <property type="match status" value="1"/>
</dbReference>
<feature type="transmembrane region" description="Helical" evidence="8">
    <location>
        <begin position="21"/>
        <end position="42"/>
    </location>
</feature>
<dbReference type="PANTHER" id="PTHR30558:SF7">
    <property type="entry name" value="TOL-PAL SYSTEM PROTEIN TOLR"/>
    <property type="match status" value="1"/>
</dbReference>
<dbReference type="Proteomes" id="UP000826014">
    <property type="component" value="Chromosome"/>
</dbReference>